<dbReference type="PANTHER" id="PTHR44591">
    <property type="entry name" value="STRESS RESPONSE REGULATOR PROTEIN 1"/>
    <property type="match status" value="1"/>
</dbReference>
<sequence>MSRANLKILYVDDSTTILDMLSSSLIELGYLDTKSAEDGVEALALCEEEEFDFIITDINMPKMNGFEFIENLRNKYNYMSTPILVLTTESSDEMKEKGYQVGATSWMVKPFTTTLLGASIEKTIEKTEQIDDF</sequence>
<gene>
    <name evidence="7" type="ORF">CP960_02530</name>
</gene>
<dbReference type="GO" id="GO:0000160">
    <property type="term" value="P:phosphorelay signal transduction system"/>
    <property type="evidence" value="ECO:0007669"/>
    <property type="project" value="InterPro"/>
</dbReference>
<keyword evidence="4" id="KW-0283">Flagellar rotation</keyword>
<evidence type="ECO:0000256" key="2">
    <source>
        <dbReference type="ARBA" id="ARBA00022500"/>
    </source>
</evidence>
<evidence type="ECO:0000256" key="4">
    <source>
        <dbReference type="ARBA" id="ARBA00022779"/>
    </source>
</evidence>
<dbReference type="SUPFAM" id="SSF52172">
    <property type="entry name" value="CheY-like"/>
    <property type="match status" value="1"/>
</dbReference>
<keyword evidence="2" id="KW-0145">Chemotaxis</keyword>
<comment type="caution">
    <text evidence="7">The sequence shown here is derived from an EMBL/GenBank/DDBJ whole genome shotgun (WGS) entry which is preliminary data.</text>
</comment>
<evidence type="ECO:0000313" key="8">
    <source>
        <dbReference type="Proteomes" id="UP000233248"/>
    </source>
</evidence>
<dbReference type="OrthoDB" id="7631574at2"/>
<feature type="domain" description="Response regulatory" evidence="6">
    <location>
        <begin position="7"/>
        <end position="124"/>
    </location>
</feature>
<dbReference type="InterPro" id="IPR011006">
    <property type="entry name" value="CheY-like_superfamily"/>
</dbReference>
<proteinExistence type="predicted"/>
<dbReference type="InterPro" id="IPR050595">
    <property type="entry name" value="Bact_response_regulator"/>
</dbReference>
<dbReference type="Proteomes" id="UP000233248">
    <property type="component" value="Unassembled WGS sequence"/>
</dbReference>
<name>A0A2N1J5D0_9BACT</name>
<evidence type="ECO:0000313" key="7">
    <source>
        <dbReference type="EMBL" id="PKI81769.1"/>
    </source>
</evidence>
<protein>
    <submittedName>
        <fullName evidence="7">Response regulator</fullName>
    </submittedName>
</protein>
<dbReference type="EMBL" id="NXIF01000008">
    <property type="protein sequence ID" value="PKI81769.1"/>
    <property type="molecule type" value="Genomic_DNA"/>
</dbReference>
<accession>A0A2N1J5D0</accession>
<organism evidence="7 8">
    <name type="scientific">Malaciobacter halophilus</name>
    <dbReference type="NCBI Taxonomy" id="197482"/>
    <lineage>
        <taxon>Bacteria</taxon>
        <taxon>Pseudomonadati</taxon>
        <taxon>Campylobacterota</taxon>
        <taxon>Epsilonproteobacteria</taxon>
        <taxon>Campylobacterales</taxon>
        <taxon>Arcobacteraceae</taxon>
        <taxon>Malaciobacter</taxon>
    </lineage>
</organism>
<dbReference type="AlphaFoldDB" id="A0A2N1J5D0"/>
<reference evidence="7 8" key="1">
    <citation type="submission" date="2017-09" db="EMBL/GenBank/DDBJ databases">
        <title>Genomics of the genus Arcobacter.</title>
        <authorList>
            <person name="Perez-Cataluna A."/>
            <person name="Figueras M.J."/>
            <person name="Salas-Masso N."/>
        </authorList>
    </citation>
    <scope>NUCLEOTIDE SEQUENCE [LARGE SCALE GENOMIC DNA]</scope>
    <source>
        <strain evidence="7 8">DSM 18005</strain>
    </source>
</reference>
<feature type="modified residue" description="4-aspartylphosphate" evidence="5">
    <location>
        <position position="57"/>
    </location>
</feature>
<dbReference type="SMART" id="SM00448">
    <property type="entry name" value="REC"/>
    <property type="match status" value="1"/>
</dbReference>
<dbReference type="Gene3D" id="3.40.50.2300">
    <property type="match status" value="1"/>
</dbReference>
<dbReference type="Pfam" id="PF00072">
    <property type="entry name" value="Response_reg"/>
    <property type="match status" value="1"/>
</dbReference>
<dbReference type="GO" id="GO:0097588">
    <property type="term" value="P:archaeal or bacterial-type flagellum-dependent cell motility"/>
    <property type="evidence" value="ECO:0007669"/>
    <property type="project" value="UniProtKB-KW"/>
</dbReference>
<keyword evidence="8" id="KW-1185">Reference proteome</keyword>
<evidence type="ECO:0000256" key="1">
    <source>
        <dbReference type="ARBA" id="ARBA00001946"/>
    </source>
</evidence>
<comment type="cofactor">
    <cofactor evidence="1">
        <name>Mg(2+)</name>
        <dbReference type="ChEBI" id="CHEBI:18420"/>
    </cofactor>
</comment>
<dbReference type="PROSITE" id="PS50110">
    <property type="entry name" value="RESPONSE_REGULATORY"/>
    <property type="match status" value="1"/>
</dbReference>
<dbReference type="PANTHER" id="PTHR44591:SF25">
    <property type="entry name" value="CHEMOTAXIS TWO-COMPONENT RESPONSE REGULATOR"/>
    <property type="match status" value="1"/>
</dbReference>
<dbReference type="RefSeq" id="WP_101183665.1">
    <property type="nucleotide sequence ID" value="NZ_CP031218.1"/>
</dbReference>
<evidence type="ECO:0000256" key="5">
    <source>
        <dbReference type="PROSITE-ProRule" id="PRU00169"/>
    </source>
</evidence>
<evidence type="ECO:0000259" key="6">
    <source>
        <dbReference type="PROSITE" id="PS50110"/>
    </source>
</evidence>
<keyword evidence="3 5" id="KW-0597">Phosphoprotein</keyword>
<dbReference type="KEGG" id="ahs:AHALO_2417"/>
<evidence type="ECO:0000256" key="3">
    <source>
        <dbReference type="ARBA" id="ARBA00022553"/>
    </source>
</evidence>
<dbReference type="GO" id="GO:0006935">
    <property type="term" value="P:chemotaxis"/>
    <property type="evidence" value="ECO:0007669"/>
    <property type="project" value="UniProtKB-KW"/>
</dbReference>
<dbReference type="InterPro" id="IPR001789">
    <property type="entry name" value="Sig_transdc_resp-reg_receiver"/>
</dbReference>